<accession>A0A0G4NQE8</accession>
<feature type="compositionally biased region" description="Basic and acidic residues" evidence="1">
    <location>
        <begin position="149"/>
        <end position="163"/>
    </location>
</feature>
<keyword evidence="4" id="KW-1185">Reference proteome</keyword>
<evidence type="ECO:0000313" key="3">
    <source>
        <dbReference type="EMBL" id="CRK48707.1"/>
    </source>
</evidence>
<dbReference type="AlphaFoldDB" id="A0A0G4NQE8"/>
<feature type="region of interest" description="Disordered" evidence="1">
    <location>
        <begin position="1"/>
        <end position="386"/>
    </location>
</feature>
<name>A0A0G4NQE8_VERLO</name>
<protein>
    <submittedName>
        <fullName evidence="3">Uncharacterized protein</fullName>
    </submittedName>
</protein>
<proteinExistence type="predicted"/>
<dbReference type="InterPro" id="IPR011051">
    <property type="entry name" value="RmlC_Cupin_sf"/>
</dbReference>
<feature type="compositionally biased region" description="Polar residues" evidence="1">
    <location>
        <begin position="60"/>
        <end position="70"/>
    </location>
</feature>
<organism evidence="3 5">
    <name type="scientific">Verticillium longisporum</name>
    <name type="common">Verticillium dahliae var. longisporum</name>
    <dbReference type="NCBI Taxonomy" id="100787"/>
    <lineage>
        <taxon>Eukaryota</taxon>
        <taxon>Fungi</taxon>
        <taxon>Dikarya</taxon>
        <taxon>Ascomycota</taxon>
        <taxon>Pezizomycotina</taxon>
        <taxon>Sordariomycetes</taxon>
        <taxon>Hypocreomycetidae</taxon>
        <taxon>Glomerellales</taxon>
        <taxon>Plectosphaerellaceae</taxon>
        <taxon>Verticillium</taxon>
    </lineage>
</organism>
<dbReference type="EMBL" id="CVQI01037828">
    <property type="protein sequence ID" value="CRK48707.1"/>
    <property type="molecule type" value="Genomic_DNA"/>
</dbReference>
<feature type="compositionally biased region" description="Polar residues" evidence="1">
    <location>
        <begin position="242"/>
        <end position="268"/>
    </location>
</feature>
<evidence type="ECO:0000313" key="5">
    <source>
        <dbReference type="Proteomes" id="UP000045706"/>
    </source>
</evidence>
<sequence length="860" mass="93388">MNGLKAPNFIPPWPTSLLGGNRKEGAVPSKEAVSHNDNVRTDSAGANPKLSEKQGVRTASVYQADSSEAPNDTDGSDEVDDDDDDGPLNVPRSLSLETAHTDSDAVLPQSGSSHAGGEQPSFQSENRPTRAELSTGYGSPKPKHSVSSRMKELQELWERDVRDQTASASASEVEWLNGGLPSSPGTKSNTGAQMPRLDRNHSGGADTVAASSSKRKRSLPGAEARFTGYKGRQAEIMHGSDNARSINFTQTSRSRENSGTSGVENSKGTGDILTPASAASHQTIEMTERRPSGSGSRPYIIKIDRKRPRATSSEGNSSDYRQKTKDFRDRSHSMEEETAFDETTQFEHSAFEHDTVDQDPRIGGPAENITQTAAGRPYTEWPQPDGTTRIHNGGICPTNYRLWNDPVFPYICPVRNCRSLSTTVSTICAHMTGKHWGGMYNDNGDGTISFIDVYRNKGTSSPPIIITRNPLRPGAPPPAKPFVNERTRKRAEEQMQMRKDTASVLDRSWARTRQTSTPKSIPALVESNLRSMAATSVQDRGGEFITDGSLKNEDLYVYLKRILPPGTLIRRKQHVAEYMQYPMLRKVPSWWSITTKNAESPATVASTLLYLTGRLAPESCSACVEAGYNCILPPVNASAALKQDAKGCGAARKEASPILGEYPAESRRSTSRLAAGSDPESQPEQEQELESEVEISDGPPSAAPTTQADSSRKMQRHGPMPSRSAHDEGVGSGSSADVDELEMEDWEVAPGRIRDERGPAAENIAFSNSYLTTNQPISISADVSFNVVAVKPGCTTQWEAMEGRLRVCSVATGKLKVQMDGAEFQLGPNSMWKIRPGSKCLATNRLYTDAALHVTTITEA</sequence>
<dbReference type="SUPFAM" id="SSF51182">
    <property type="entry name" value="RmlC-like cupins"/>
    <property type="match status" value="1"/>
</dbReference>
<feature type="compositionally biased region" description="Basic and acidic residues" evidence="1">
    <location>
        <begin position="320"/>
        <end position="335"/>
    </location>
</feature>
<reference evidence="4 5" key="1">
    <citation type="submission" date="2015-05" db="EMBL/GenBank/DDBJ databases">
        <authorList>
            <person name="Fogelqvist Johan"/>
        </authorList>
    </citation>
    <scope>NUCLEOTIDE SEQUENCE [LARGE SCALE GENOMIC DNA]</scope>
    <source>
        <strain evidence="2">VL1</strain>
        <strain evidence="3">VL2</strain>
    </source>
</reference>
<feature type="compositionally biased region" description="Polar residues" evidence="1">
    <location>
        <begin position="310"/>
        <end position="319"/>
    </location>
</feature>
<feature type="compositionally biased region" description="Acidic residues" evidence="1">
    <location>
        <begin position="74"/>
        <end position="86"/>
    </location>
</feature>
<dbReference type="Proteomes" id="UP000044602">
    <property type="component" value="Unassembled WGS sequence"/>
</dbReference>
<feature type="region of interest" description="Disordered" evidence="1">
    <location>
        <begin position="659"/>
        <end position="742"/>
    </location>
</feature>
<feature type="compositionally biased region" description="Acidic residues" evidence="1">
    <location>
        <begin position="681"/>
        <end position="695"/>
    </location>
</feature>
<dbReference type="EMBL" id="CVQH01010890">
    <property type="protein sequence ID" value="CRK19558.1"/>
    <property type="molecule type" value="Genomic_DNA"/>
</dbReference>
<evidence type="ECO:0000313" key="4">
    <source>
        <dbReference type="Proteomes" id="UP000044602"/>
    </source>
</evidence>
<evidence type="ECO:0000313" key="2">
    <source>
        <dbReference type="EMBL" id="CRK19558.1"/>
    </source>
</evidence>
<feature type="compositionally biased region" description="Polar residues" evidence="1">
    <location>
        <begin position="183"/>
        <end position="192"/>
    </location>
</feature>
<evidence type="ECO:0000256" key="1">
    <source>
        <dbReference type="SAM" id="MobiDB-lite"/>
    </source>
</evidence>
<feature type="compositionally biased region" description="Basic and acidic residues" evidence="1">
    <location>
        <begin position="349"/>
        <end position="360"/>
    </location>
</feature>
<dbReference type="STRING" id="100787.A0A0G4NQE8"/>
<gene>
    <name evidence="2" type="ORF">BN1708_012665</name>
    <name evidence="3" type="ORF">BN1723_008154</name>
</gene>
<dbReference type="Proteomes" id="UP000045706">
    <property type="component" value="Unassembled WGS sequence"/>
</dbReference>